<dbReference type="PRINTS" id="PR00463">
    <property type="entry name" value="EP450I"/>
</dbReference>
<dbReference type="EMBL" id="KV429037">
    <property type="protein sequence ID" value="KZT73355.1"/>
    <property type="molecule type" value="Genomic_DNA"/>
</dbReference>
<dbReference type="Gene3D" id="1.10.630.10">
    <property type="entry name" value="Cytochrome P450"/>
    <property type="match status" value="1"/>
</dbReference>
<evidence type="ECO:0000313" key="11">
    <source>
        <dbReference type="Proteomes" id="UP000076727"/>
    </source>
</evidence>
<dbReference type="CDD" id="cd11069">
    <property type="entry name" value="CYP_FUM15-like"/>
    <property type="match status" value="1"/>
</dbReference>
<evidence type="ECO:0000256" key="9">
    <source>
        <dbReference type="PIRSR" id="PIRSR602401-1"/>
    </source>
</evidence>
<name>A0A165TFD9_9APHY</name>
<feature type="binding site" description="axial binding residue" evidence="9">
    <location>
        <position position="488"/>
    </location>
    <ligand>
        <name>heme</name>
        <dbReference type="ChEBI" id="CHEBI:30413"/>
    </ligand>
    <ligandPart>
        <name>Fe</name>
        <dbReference type="ChEBI" id="CHEBI:18248"/>
    </ligandPart>
</feature>
<keyword evidence="5 9" id="KW-0479">Metal-binding</keyword>
<keyword evidence="11" id="KW-1185">Reference proteome</keyword>
<comment type="similarity">
    <text evidence="3">Belongs to the cytochrome P450 family.</text>
</comment>
<dbReference type="InterPro" id="IPR036396">
    <property type="entry name" value="Cyt_P450_sf"/>
</dbReference>
<evidence type="ECO:0000256" key="4">
    <source>
        <dbReference type="ARBA" id="ARBA00022617"/>
    </source>
</evidence>
<dbReference type="GO" id="GO:0005506">
    <property type="term" value="F:iron ion binding"/>
    <property type="evidence" value="ECO:0007669"/>
    <property type="project" value="InterPro"/>
</dbReference>
<evidence type="ECO:0000256" key="3">
    <source>
        <dbReference type="ARBA" id="ARBA00010617"/>
    </source>
</evidence>
<dbReference type="PANTHER" id="PTHR24305:SF166">
    <property type="entry name" value="CYTOCHROME P450 12A4, MITOCHONDRIAL-RELATED"/>
    <property type="match status" value="1"/>
</dbReference>
<proteinExistence type="inferred from homology"/>
<dbReference type="OrthoDB" id="1470350at2759"/>
<dbReference type="GO" id="GO:0004497">
    <property type="term" value="F:monooxygenase activity"/>
    <property type="evidence" value="ECO:0007669"/>
    <property type="project" value="UniProtKB-KW"/>
</dbReference>
<keyword evidence="6" id="KW-0560">Oxidoreductase</keyword>
<keyword evidence="8" id="KW-0503">Monooxygenase</keyword>
<keyword evidence="4 9" id="KW-0349">Heme</keyword>
<protein>
    <submittedName>
        <fullName evidence="10">Cytochrome P450</fullName>
    </submittedName>
</protein>
<dbReference type="GO" id="GO:0020037">
    <property type="term" value="F:heme binding"/>
    <property type="evidence" value="ECO:0007669"/>
    <property type="project" value="InterPro"/>
</dbReference>
<dbReference type="PRINTS" id="PR00385">
    <property type="entry name" value="P450"/>
</dbReference>
<evidence type="ECO:0000256" key="1">
    <source>
        <dbReference type="ARBA" id="ARBA00001971"/>
    </source>
</evidence>
<dbReference type="SUPFAM" id="SSF48264">
    <property type="entry name" value="Cytochrome P450"/>
    <property type="match status" value="1"/>
</dbReference>
<comment type="cofactor">
    <cofactor evidence="1 9">
        <name>heme</name>
        <dbReference type="ChEBI" id="CHEBI:30413"/>
    </cofactor>
</comment>
<sequence length="551" mass="61522">MSSSLFLALIVLSICGWALWQLLSLVRNRIATAHLRRIRGPPMHSFLTGNLKQFYARDAADYQRNLAREYGPIVRLSGFLGAPVLYISDPKALHTILIKEENIFQETPEFIAANRVIFGSHSLLATLGSQHSRQRKLLNPVFSVNHMRHMLPLFYSVVHKLRSAIASRIGEEQREIDMLGWMGRTALELVGQGGLGYSLDPLVTDSTNTYGQALKSLVPVLSPMLLYRKVIASTQYILPAWLRRTVVDAFPNGTEVHTLKKVIDIMDSRSREIYNAKKVAFAEGDATIMKQVAQGKDIISILMRANSVADAADRLSEEEVIHQMSTLIFTAMDTSSNALSRILHLLAQNPDVQDKLRQELLTAGAANVTTYDDLNHLRYLDSVCRETLRVYPPVTILSRIATKDTVLPLSEPIYGADGTRIDEIPMVKGSEVLVGFLGCNTSTAIWGEDAHEWKPERWLSSLPSAVTDAHIPGVYSNLMTFLAGKRACIGFKFSEMEMKVVLAVLVSDFTFELSDKPIEWNVAGVWYPTVGKNGKKPRMPLKVGLYKRSRV</sequence>
<evidence type="ECO:0000256" key="8">
    <source>
        <dbReference type="ARBA" id="ARBA00023033"/>
    </source>
</evidence>
<dbReference type="PANTHER" id="PTHR24305">
    <property type="entry name" value="CYTOCHROME P450"/>
    <property type="match status" value="1"/>
</dbReference>
<dbReference type="InterPro" id="IPR001128">
    <property type="entry name" value="Cyt_P450"/>
</dbReference>
<dbReference type="AlphaFoldDB" id="A0A165TFD9"/>
<gene>
    <name evidence="10" type="ORF">DAEQUDRAFT_721954</name>
</gene>
<dbReference type="Proteomes" id="UP000076727">
    <property type="component" value="Unassembled WGS sequence"/>
</dbReference>
<comment type="pathway">
    <text evidence="2">Secondary metabolite biosynthesis.</text>
</comment>
<dbReference type="GO" id="GO:0016705">
    <property type="term" value="F:oxidoreductase activity, acting on paired donors, with incorporation or reduction of molecular oxygen"/>
    <property type="evidence" value="ECO:0007669"/>
    <property type="project" value="InterPro"/>
</dbReference>
<evidence type="ECO:0000256" key="6">
    <source>
        <dbReference type="ARBA" id="ARBA00023002"/>
    </source>
</evidence>
<dbReference type="InterPro" id="IPR002401">
    <property type="entry name" value="Cyt_P450_E_grp-I"/>
</dbReference>
<dbReference type="STRING" id="1314783.A0A165TFD9"/>
<evidence type="ECO:0000256" key="2">
    <source>
        <dbReference type="ARBA" id="ARBA00005179"/>
    </source>
</evidence>
<dbReference type="Pfam" id="PF00067">
    <property type="entry name" value="p450"/>
    <property type="match status" value="1"/>
</dbReference>
<accession>A0A165TFD9</accession>
<dbReference type="InterPro" id="IPR050121">
    <property type="entry name" value="Cytochrome_P450_monoxygenase"/>
</dbReference>
<organism evidence="10 11">
    <name type="scientific">Daedalea quercina L-15889</name>
    <dbReference type="NCBI Taxonomy" id="1314783"/>
    <lineage>
        <taxon>Eukaryota</taxon>
        <taxon>Fungi</taxon>
        <taxon>Dikarya</taxon>
        <taxon>Basidiomycota</taxon>
        <taxon>Agaricomycotina</taxon>
        <taxon>Agaricomycetes</taxon>
        <taxon>Polyporales</taxon>
        <taxon>Fomitopsis</taxon>
    </lineage>
</organism>
<evidence type="ECO:0000256" key="5">
    <source>
        <dbReference type="ARBA" id="ARBA00022723"/>
    </source>
</evidence>
<keyword evidence="7 9" id="KW-0408">Iron</keyword>
<reference evidence="10 11" key="1">
    <citation type="journal article" date="2016" name="Mol. Biol. Evol.">
        <title>Comparative Genomics of Early-Diverging Mushroom-Forming Fungi Provides Insights into the Origins of Lignocellulose Decay Capabilities.</title>
        <authorList>
            <person name="Nagy L.G."/>
            <person name="Riley R."/>
            <person name="Tritt A."/>
            <person name="Adam C."/>
            <person name="Daum C."/>
            <person name="Floudas D."/>
            <person name="Sun H."/>
            <person name="Yadav J.S."/>
            <person name="Pangilinan J."/>
            <person name="Larsson K.H."/>
            <person name="Matsuura K."/>
            <person name="Barry K."/>
            <person name="Labutti K."/>
            <person name="Kuo R."/>
            <person name="Ohm R.A."/>
            <person name="Bhattacharya S.S."/>
            <person name="Shirouzu T."/>
            <person name="Yoshinaga Y."/>
            <person name="Martin F.M."/>
            <person name="Grigoriev I.V."/>
            <person name="Hibbett D.S."/>
        </authorList>
    </citation>
    <scope>NUCLEOTIDE SEQUENCE [LARGE SCALE GENOMIC DNA]</scope>
    <source>
        <strain evidence="10 11">L-15889</strain>
    </source>
</reference>
<evidence type="ECO:0000256" key="7">
    <source>
        <dbReference type="ARBA" id="ARBA00023004"/>
    </source>
</evidence>
<evidence type="ECO:0000313" key="10">
    <source>
        <dbReference type="EMBL" id="KZT73355.1"/>
    </source>
</evidence>